<name>A0A0F9E006_9ZZZZ</name>
<gene>
    <name evidence="1" type="ORF">LCGC14_2427420</name>
</gene>
<protein>
    <submittedName>
        <fullName evidence="1">Uncharacterized protein</fullName>
    </submittedName>
</protein>
<reference evidence="1" key="1">
    <citation type="journal article" date="2015" name="Nature">
        <title>Complex archaea that bridge the gap between prokaryotes and eukaryotes.</title>
        <authorList>
            <person name="Spang A."/>
            <person name="Saw J.H."/>
            <person name="Jorgensen S.L."/>
            <person name="Zaremba-Niedzwiedzka K."/>
            <person name="Martijn J."/>
            <person name="Lind A.E."/>
            <person name="van Eijk R."/>
            <person name="Schleper C."/>
            <person name="Guy L."/>
            <person name="Ettema T.J."/>
        </authorList>
    </citation>
    <scope>NUCLEOTIDE SEQUENCE</scope>
</reference>
<dbReference type="EMBL" id="LAZR01037049">
    <property type="protein sequence ID" value="KKL23236.1"/>
    <property type="molecule type" value="Genomic_DNA"/>
</dbReference>
<dbReference type="AlphaFoldDB" id="A0A0F9E006"/>
<proteinExistence type="predicted"/>
<accession>A0A0F9E006</accession>
<evidence type="ECO:0000313" key="1">
    <source>
        <dbReference type="EMBL" id="KKL23236.1"/>
    </source>
</evidence>
<sequence length="135" mass="15035">MTNYFSDDFITQQMLHTPGGDAECWYFVEAFCLELGLDLKEWCPFSLMPLAGGDSEAKTNTVVDLFCQCSDTPPHNPILKMTVRGGNVFVHINETECMWDPPGGVRRGTIRSIIEAPDGGLNMGPDKDCHIHIKE</sequence>
<comment type="caution">
    <text evidence="1">The sequence shown here is derived from an EMBL/GenBank/DDBJ whole genome shotgun (WGS) entry which is preliminary data.</text>
</comment>
<organism evidence="1">
    <name type="scientific">marine sediment metagenome</name>
    <dbReference type="NCBI Taxonomy" id="412755"/>
    <lineage>
        <taxon>unclassified sequences</taxon>
        <taxon>metagenomes</taxon>
        <taxon>ecological metagenomes</taxon>
    </lineage>
</organism>